<reference evidence="7" key="1">
    <citation type="submission" date="2019-11" db="UniProtKB">
        <authorList>
            <consortium name="WormBaseParasite"/>
        </authorList>
    </citation>
    <scope>IDENTIFICATION</scope>
</reference>
<dbReference type="InterPro" id="IPR047150">
    <property type="entry name" value="SGT"/>
</dbReference>
<feature type="region of interest" description="Disordered" evidence="5">
    <location>
        <begin position="254"/>
        <end position="278"/>
    </location>
</feature>
<keyword evidence="3 4" id="KW-0802">TPR repeat</keyword>
<dbReference type="InterPro" id="IPR032374">
    <property type="entry name" value="SGTA_dimer"/>
</dbReference>
<dbReference type="InterPro" id="IPR011990">
    <property type="entry name" value="TPR-like_helical_dom_sf"/>
</dbReference>
<proteinExistence type="inferred from homology"/>
<dbReference type="InterPro" id="IPR019734">
    <property type="entry name" value="TPR_rpt"/>
</dbReference>
<keyword evidence="2" id="KW-0677">Repeat</keyword>
<evidence type="ECO:0000256" key="5">
    <source>
        <dbReference type="SAM" id="MobiDB-lite"/>
    </source>
</evidence>
<feature type="repeat" description="TPR" evidence="4">
    <location>
        <begin position="83"/>
        <end position="116"/>
    </location>
</feature>
<dbReference type="PROSITE" id="PS50293">
    <property type="entry name" value="TPR_REGION"/>
    <property type="match status" value="1"/>
</dbReference>
<feature type="region of interest" description="Disordered" evidence="5">
    <location>
        <begin position="291"/>
        <end position="333"/>
    </location>
</feature>
<sequence>MSSEMKRKLYHSIVAYLKMECSCGEYSSDTIESLEVARQCIESAFGVSGDQVPETDLLSFFENISMVSKVGPPETTAEDKAMAENLKTQGNSCMAAEKFKEAIACYSRAIELDPMNAIYYCNRAAAHSRLNKNEECVADCKLAIKIDPKYSKAYGRMGLAYSNMGNFTKAIESYKKAVSLDPSNLNLKQNLAIAESRLQETSTQSATTGANLFGSPGGNIDLNTLLSNPMLQDMAQRLMSDPQMQNTVSSMMQGIFRDGSSPSETNASPPQASQVPSSLDDILRFGQQIAQQMRQSNPELVNTLRQQMQNLGGQESGRNNNGSNDKDATQSDP</sequence>
<protein>
    <submittedName>
        <fullName evidence="7">TPR_REGION domain-containing protein</fullName>
    </submittedName>
</protein>
<dbReference type="GO" id="GO:0006620">
    <property type="term" value="P:post-translational protein targeting to endoplasmic reticulum membrane"/>
    <property type="evidence" value="ECO:0007669"/>
    <property type="project" value="TreeGrafter"/>
</dbReference>
<evidence type="ECO:0000259" key="6">
    <source>
        <dbReference type="Pfam" id="PF16546"/>
    </source>
</evidence>
<dbReference type="Pfam" id="PF16546">
    <property type="entry name" value="SGTA_dimer"/>
    <property type="match status" value="1"/>
</dbReference>
<dbReference type="AlphaFoldDB" id="A0A5K3FRZ1"/>
<feature type="repeat" description="TPR" evidence="4">
    <location>
        <begin position="151"/>
        <end position="184"/>
    </location>
</feature>
<evidence type="ECO:0000313" key="7">
    <source>
        <dbReference type="WBParaSite" id="MCU_010058-RA"/>
    </source>
</evidence>
<evidence type="ECO:0000256" key="3">
    <source>
        <dbReference type="ARBA" id="ARBA00022803"/>
    </source>
</evidence>
<evidence type="ECO:0000256" key="4">
    <source>
        <dbReference type="PROSITE-ProRule" id="PRU00339"/>
    </source>
</evidence>
<dbReference type="Pfam" id="PF00515">
    <property type="entry name" value="TPR_1"/>
    <property type="match status" value="1"/>
</dbReference>
<dbReference type="SUPFAM" id="SSF48452">
    <property type="entry name" value="TPR-like"/>
    <property type="match status" value="1"/>
</dbReference>
<feature type="compositionally biased region" description="Low complexity" evidence="5">
    <location>
        <begin position="267"/>
        <end position="278"/>
    </location>
</feature>
<feature type="compositionally biased region" description="Basic and acidic residues" evidence="5">
    <location>
        <begin position="324"/>
        <end position="333"/>
    </location>
</feature>
<comment type="similarity">
    <text evidence="1">Belongs to the SGT family.</text>
</comment>
<evidence type="ECO:0000256" key="1">
    <source>
        <dbReference type="ARBA" id="ARBA00008175"/>
    </source>
</evidence>
<feature type="compositionally biased region" description="Polar residues" evidence="5">
    <location>
        <begin position="291"/>
        <end position="323"/>
    </location>
</feature>
<dbReference type="Gene3D" id="1.20.5.420">
    <property type="entry name" value="Immunoglobulin FC, subunit C"/>
    <property type="match status" value="1"/>
</dbReference>
<name>A0A5K3FRZ1_MESCO</name>
<dbReference type="PANTHER" id="PTHR45831">
    <property type="entry name" value="LD24721P"/>
    <property type="match status" value="1"/>
</dbReference>
<dbReference type="WBParaSite" id="MCU_010058-RA">
    <property type="protein sequence ID" value="MCU_010058-RA"/>
    <property type="gene ID" value="MCU_010058"/>
</dbReference>
<organism evidence="7">
    <name type="scientific">Mesocestoides corti</name>
    <name type="common">Flatworm</name>
    <dbReference type="NCBI Taxonomy" id="53468"/>
    <lineage>
        <taxon>Eukaryota</taxon>
        <taxon>Metazoa</taxon>
        <taxon>Spiralia</taxon>
        <taxon>Lophotrochozoa</taxon>
        <taxon>Platyhelminthes</taxon>
        <taxon>Cestoda</taxon>
        <taxon>Eucestoda</taxon>
        <taxon>Cyclophyllidea</taxon>
        <taxon>Mesocestoididae</taxon>
        <taxon>Mesocestoides</taxon>
    </lineage>
</organism>
<dbReference type="GO" id="GO:0016020">
    <property type="term" value="C:membrane"/>
    <property type="evidence" value="ECO:0007669"/>
    <property type="project" value="TreeGrafter"/>
</dbReference>
<dbReference type="GO" id="GO:0072380">
    <property type="term" value="C:TRC complex"/>
    <property type="evidence" value="ECO:0007669"/>
    <property type="project" value="TreeGrafter"/>
</dbReference>
<feature type="domain" description="SGTA homodimerisation" evidence="6">
    <location>
        <begin position="6"/>
        <end position="55"/>
    </location>
</feature>
<dbReference type="GO" id="GO:0060090">
    <property type="term" value="F:molecular adaptor activity"/>
    <property type="evidence" value="ECO:0007669"/>
    <property type="project" value="TreeGrafter"/>
</dbReference>
<dbReference type="SMART" id="SM00028">
    <property type="entry name" value="TPR"/>
    <property type="match status" value="3"/>
</dbReference>
<dbReference type="Pfam" id="PF13414">
    <property type="entry name" value="TPR_11"/>
    <property type="match status" value="1"/>
</dbReference>
<dbReference type="PANTHER" id="PTHR45831:SF2">
    <property type="entry name" value="LD24721P"/>
    <property type="match status" value="1"/>
</dbReference>
<dbReference type="PROSITE" id="PS50005">
    <property type="entry name" value="TPR"/>
    <property type="match status" value="2"/>
</dbReference>
<dbReference type="Gene3D" id="1.25.40.10">
    <property type="entry name" value="Tetratricopeptide repeat domain"/>
    <property type="match status" value="1"/>
</dbReference>
<accession>A0A5K3FRZ1</accession>
<evidence type="ECO:0000256" key="2">
    <source>
        <dbReference type="ARBA" id="ARBA00022737"/>
    </source>
</evidence>